<accession>A0A7L9WRU0</accession>
<protein>
    <submittedName>
        <fullName evidence="5">FCD domain-containing protein</fullName>
    </submittedName>
</protein>
<keyword evidence="6" id="KW-1185">Reference proteome</keyword>
<dbReference type="InterPro" id="IPR008920">
    <property type="entry name" value="TF_FadR/GntR_C"/>
</dbReference>
<dbReference type="PANTHER" id="PTHR43537:SF20">
    <property type="entry name" value="HTH-TYPE TRANSCRIPTIONAL REPRESSOR GLAR"/>
    <property type="match status" value="1"/>
</dbReference>
<dbReference type="PROSITE" id="PS50949">
    <property type="entry name" value="HTH_GNTR"/>
    <property type="match status" value="1"/>
</dbReference>
<dbReference type="SUPFAM" id="SSF46785">
    <property type="entry name" value="Winged helix' DNA-binding domain"/>
    <property type="match status" value="1"/>
</dbReference>
<dbReference type="GO" id="GO:0003700">
    <property type="term" value="F:DNA-binding transcription factor activity"/>
    <property type="evidence" value="ECO:0007669"/>
    <property type="project" value="InterPro"/>
</dbReference>
<proteinExistence type="predicted"/>
<dbReference type="Gene3D" id="1.10.10.10">
    <property type="entry name" value="Winged helix-like DNA-binding domain superfamily/Winged helix DNA-binding domain"/>
    <property type="match status" value="1"/>
</dbReference>
<feature type="domain" description="HTH gntR-type" evidence="4">
    <location>
        <begin position="13"/>
        <end position="80"/>
    </location>
</feature>
<dbReference type="GO" id="GO:0003677">
    <property type="term" value="F:DNA binding"/>
    <property type="evidence" value="ECO:0007669"/>
    <property type="project" value="UniProtKB-KW"/>
</dbReference>
<dbReference type="PANTHER" id="PTHR43537">
    <property type="entry name" value="TRANSCRIPTIONAL REGULATOR, GNTR FAMILY"/>
    <property type="match status" value="1"/>
</dbReference>
<keyword evidence="1" id="KW-0805">Transcription regulation</keyword>
<reference evidence="5 6" key="1">
    <citation type="submission" date="2019-10" db="EMBL/GenBank/DDBJ databases">
        <title>Pseudopuniceibacterium sp. HQ09 islated from Antarctica.</title>
        <authorList>
            <person name="Liao L."/>
            <person name="Su S."/>
            <person name="Chen B."/>
            <person name="Yu Y."/>
        </authorList>
    </citation>
    <scope>NUCLEOTIDE SEQUENCE [LARGE SCALE GENOMIC DNA]</scope>
    <source>
        <strain evidence="5 6">HQ09</strain>
    </source>
</reference>
<evidence type="ECO:0000256" key="1">
    <source>
        <dbReference type="ARBA" id="ARBA00023015"/>
    </source>
</evidence>
<dbReference type="Gene3D" id="1.20.120.530">
    <property type="entry name" value="GntR ligand-binding domain-like"/>
    <property type="match status" value="1"/>
</dbReference>
<dbReference type="InterPro" id="IPR000524">
    <property type="entry name" value="Tscrpt_reg_HTH_GntR"/>
</dbReference>
<dbReference type="RefSeq" id="WP_193081446.1">
    <property type="nucleotide sequence ID" value="NZ_CP045201.1"/>
</dbReference>
<dbReference type="KEGG" id="pshq:F3W81_20520"/>
<keyword evidence="3" id="KW-0804">Transcription</keyword>
<dbReference type="AlphaFoldDB" id="A0A7L9WRU0"/>
<dbReference type="InterPro" id="IPR036388">
    <property type="entry name" value="WH-like_DNA-bd_sf"/>
</dbReference>
<dbReference type="SMART" id="SM00345">
    <property type="entry name" value="HTH_GNTR"/>
    <property type="match status" value="1"/>
</dbReference>
<sequence>MNHLYLAEPHEEQTIAGTISHRLRSDILSGALEPGTKLQMRALVERYEIGQTPLREALNRLAAEGLVETKAQRGFFVSPITRNELEEFTKTRCWLEEIALRESITNGGQDWEEELIVAQYRLQRTPRSLDPLVFKDNPEWEKHHRNFHEVLLSRCGSSTLLNFCNQLADRLYRYRMISISRVFAKRPVADEHSAIAEAALARDIDRATKLLMQHYTRTAVVLLESLAE</sequence>
<dbReference type="SUPFAM" id="SSF48008">
    <property type="entry name" value="GntR ligand-binding domain-like"/>
    <property type="match status" value="1"/>
</dbReference>
<evidence type="ECO:0000313" key="5">
    <source>
        <dbReference type="EMBL" id="QOL83009.1"/>
    </source>
</evidence>
<dbReference type="Proteomes" id="UP000594118">
    <property type="component" value="Chromosome"/>
</dbReference>
<evidence type="ECO:0000259" key="4">
    <source>
        <dbReference type="PROSITE" id="PS50949"/>
    </source>
</evidence>
<evidence type="ECO:0000313" key="6">
    <source>
        <dbReference type="Proteomes" id="UP000594118"/>
    </source>
</evidence>
<dbReference type="EMBL" id="CP045201">
    <property type="protein sequence ID" value="QOL83009.1"/>
    <property type="molecule type" value="Genomic_DNA"/>
</dbReference>
<dbReference type="InterPro" id="IPR011711">
    <property type="entry name" value="GntR_C"/>
</dbReference>
<dbReference type="InterPro" id="IPR036390">
    <property type="entry name" value="WH_DNA-bd_sf"/>
</dbReference>
<name>A0A7L9WRU0_9RHOB</name>
<dbReference type="CDD" id="cd07377">
    <property type="entry name" value="WHTH_GntR"/>
    <property type="match status" value="1"/>
</dbReference>
<dbReference type="Pfam" id="PF00392">
    <property type="entry name" value="GntR"/>
    <property type="match status" value="1"/>
</dbReference>
<evidence type="ECO:0000256" key="3">
    <source>
        <dbReference type="ARBA" id="ARBA00023163"/>
    </source>
</evidence>
<organism evidence="5 6">
    <name type="scientific">Pseudooceanicola spongiae</name>
    <dbReference type="NCBI Taxonomy" id="2613965"/>
    <lineage>
        <taxon>Bacteria</taxon>
        <taxon>Pseudomonadati</taxon>
        <taxon>Pseudomonadota</taxon>
        <taxon>Alphaproteobacteria</taxon>
        <taxon>Rhodobacterales</taxon>
        <taxon>Paracoccaceae</taxon>
        <taxon>Pseudooceanicola</taxon>
    </lineage>
</organism>
<dbReference type="SMART" id="SM00895">
    <property type="entry name" value="FCD"/>
    <property type="match status" value="1"/>
</dbReference>
<evidence type="ECO:0000256" key="2">
    <source>
        <dbReference type="ARBA" id="ARBA00023125"/>
    </source>
</evidence>
<dbReference type="Pfam" id="PF07729">
    <property type="entry name" value="FCD"/>
    <property type="match status" value="1"/>
</dbReference>
<keyword evidence="2" id="KW-0238">DNA-binding</keyword>
<gene>
    <name evidence="5" type="ORF">F3W81_20520</name>
</gene>